<dbReference type="AlphaFoldDB" id="A0A1N7RVU0"/>
<sequence length="81" mass="8689">MPKARRCNADGTLEKAAGVLVRAAGAMMLTDTQPAQLQIRAPDRQPLPFKRVADQVTGQPEISHDQSETDGGGDGAHRQPR</sequence>
<name>A0A1N7RVU0_9BURK</name>
<dbReference type="Proteomes" id="UP000187012">
    <property type="component" value="Unassembled WGS sequence"/>
</dbReference>
<protein>
    <submittedName>
        <fullName evidence="2">Uncharacterized protein</fullName>
    </submittedName>
</protein>
<gene>
    <name evidence="2" type="ORF">BN2475_190136</name>
</gene>
<evidence type="ECO:0000256" key="1">
    <source>
        <dbReference type="SAM" id="MobiDB-lite"/>
    </source>
</evidence>
<dbReference type="EMBL" id="CYGX02000019">
    <property type="protein sequence ID" value="SIT39230.1"/>
    <property type="molecule type" value="Genomic_DNA"/>
</dbReference>
<evidence type="ECO:0000313" key="3">
    <source>
        <dbReference type="Proteomes" id="UP000187012"/>
    </source>
</evidence>
<proteinExistence type="predicted"/>
<evidence type="ECO:0000313" key="2">
    <source>
        <dbReference type="EMBL" id="SIT39230.1"/>
    </source>
</evidence>
<keyword evidence="3" id="KW-1185">Reference proteome</keyword>
<accession>A0A1N7RVU0</accession>
<reference evidence="2 3" key="1">
    <citation type="submission" date="2016-12" db="EMBL/GenBank/DDBJ databases">
        <authorList>
            <person name="Song W.-J."/>
            <person name="Kurnit D.M."/>
        </authorList>
    </citation>
    <scope>NUCLEOTIDE SEQUENCE [LARGE SCALE GENOMIC DNA]</scope>
    <source>
        <strain evidence="2 3">STM7296</strain>
    </source>
</reference>
<organism evidence="2 3">
    <name type="scientific">Paraburkholderia ribeironis</name>
    <dbReference type="NCBI Taxonomy" id="1247936"/>
    <lineage>
        <taxon>Bacteria</taxon>
        <taxon>Pseudomonadati</taxon>
        <taxon>Pseudomonadota</taxon>
        <taxon>Betaproteobacteria</taxon>
        <taxon>Burkholderiales</taxon>
        <taxon>Burkholderiaceae</taxon>
        <taxon>Paraburkholderia</taxon>
    </lineage>
</organism>
<dbReference type="STRING" id="1247936.BN2475_190136"/>
<feature type="region of interest" description="Disordered" evidence="1">
    <location>
        <begin position="37"/>
        <end position="81"/>
    </location>
</feature>